<feature type="region of interest" description="Disordered" evidence="1">
    <location>
        <begin position="106"/>
        <end position="129"/>
    </location>
</feature>
<accession>A0A935JY75</accession>
<proteinExistence type="predicted"/>
<sequence>MRSVTGQWGEAAKDRFRLNTPVAAIGVKGTDFIVKASNDSTYATVISGAIVMASLEGDCAKSLGPCSGNKSATLSADMQGKMLEIIQQSGTAPRLVPAVDLQAKAERPAATTDNRLAEKTPSTLSGVEAVSANEKKSNTLFNRDISETIVASENKLPPPTKEEAVTSVKSKPMVWLHNALGWNVPENSISQRFDTATADGRQAVAGNFFITLYRDDSTPFMPIGTQANFKLTEASASYAQSNGAPAQAVQISNASLKVDFTKSTFNTNMNLASPALGQETFAANGTVSSAGLLSSNLQNQTLYGAISKDGTQAGYGFDKTTAGGKVSGITLWGR</sequence>
<reference evidence="3 4" key="1">
    <citation type="submission" date="2020-10" db="EMBL/GenBank/DDBJ databases">
        <title>Connecting structure to function with the recovery of over 1000 high-quality activated sludge metagenome-assembled genomes encoding full-length rRNA genes using long-read sequencing.</title>
        <authorList>
            <person name="Singleton C.M."/>
            <person name="Petriglieri F."/>
            <person name="Kristensen J.M."/>
            <person name="Kirkegaard R.H."/>
            <person name="Michaelsen T.Y."/>
            <person name="Andersen M.H."/>
            <person name="Karst S.M."/>
            <person name="Dueholm M.S."/>
            <person name="Nielsen P.H."/>
            <person name="Albertsen M."/>
        </authorList>
    </citation>
    <scope>NUCLEOTIDE SEQUENCE [LARGE SCALE GENOMIC DNA]</scope>
    <source>
        <strain evidence="3">EsbW_18-Q3-R4-48_BATAC.463</strain>
    </source>
</reference>
<name>A0A935JY75_9RHOO</name>
<protein>
    <submittedName>
        <fullName evidence="3">FecR domain-containing protein</fullName>
    </submittedName>
</protein>
<evidence type="ECO:0000259" key="2">
    <source>
        <dbReference type="Pfam" id="PF04773"/>
    </source>
</evidence>
<dbReference type="Pfam" id="PF04773">
    <property type="entry name" value="FecR"/>
    <property type="match status" value="1"/>
</dbReference>
<comment type="caution">
    <text evidence="3">The sequence shown here is derived from an EMBL/GenBank/DDBJ whole genome shotgun (WGS) entry which is preliminary data.</text>
</comment>
<dbReference type="AlphaFoldDB" id="A0A935JY75"/>
<organism evidence="3 4">
    <name type="scientific">Candidatus Dechloromonas phosphorivorans</name>
    <dbReference type="NCBI Taxonomy" id="2899244"/>
    <lineage>
        <taxon>Bacteria</taxon>
        <taxon>Pseudomonadati</taxon>
        <taxon>Pseudomonadota</taxon>
        <taxon>Betaproteobacteria</taxon>
        <taxon>Rhodocyclales</taxon>
        <taxon>Azonexaceae</taxon>
        <taxon>Dechloromonas</taxon>
    </lineage>
</organism>
<evidence type="ECO:0000256" key="1">
    <source>
        <dbReference type="SAM" id="MobiDB-lite"/>
    </source>
</evidence>
<evidence type="ECO:0000313" key="3">
    <source>
        <dbReference type="EMBL" id="MBK7416018.1"/>
    </source>
</evidence>
<dbReference type="EMBL" id="JADJMS010000030">
    <property type="protein sequence ID" value="MBK7416018.1"/>
    <property type="molecule type" value="Genomic_DNA"/>
</dbReference>
<gene>
    <name evidence="3" type="ORF">IPJ38_13760</name>
</gene>
<evidence type="ECO:0000313" key="4">
    <source>
        <dbReference type="Proteomes" id="UP000739411"/>
    </source>
</evidence>
<dbReference type="Proteomes" id="UP000739411">
    <property type="component" value="Unassembled WGS sequence"/>
</dbReference>
<feature type="domain" description="FecR protein" evidence="2">
    <location>
        <begin position="11"/>
        <end position="50"/>
    </location>
</feature>
<dbReference type="InterPro" id="IPR006860">
    <property type="entry name" value="FecR"/>
</dbReference>